<dbReference type="GO" id="GO:0016301">
    <property type="term" value="F:kinase activity"/>
    <property type="evidence" value="ECO:0007669"/>
    <property type="project" value="UniProtKB-KW"/>
</dbReference>
<evidence type="ECO:0000313" key="5">
    <source>
        <dbReference type="EMBL" id="JAQ14296.1"/>
    </source>
</evidence>
<dbReference type="EMBL" id="GBHO01008381">
    <property type="protein sequence ID" value="JAG35223.1"/>
    <property type="molecule type" value="Transcribed_RNA"/>
</dbReference>
<feature type="compositionally biased region" description="Low complexity" evidence="1">
    <location>
        <begin position="13"/>
        <end position="23"/>
    </location>
</feature>
<feature type="region of interest" description="Disordered" evidence="1">
    <location>
        <begin position="1"/>
        <end position="23"/>
    </location>
</feature>
<dbReference type="AlphaFoldDB" id="A0A0A9YVV0"/>
<evidence type="ECO:0000313" key="2">
    <source>
        <dbReference type="EMBL" id="JAG35223.1"/>
    </source>
</evidence>
<feature type="compositionally biased region" description="Polar residues" evidence="1">
    <location>
        <begin position="42"/>
        <end position="70"/>
    </location>
</feature>
<accession>A0A0A9YVV0</accession>
<evidence type="ECO:0000313" key="3">
    <source>
        <dbReference type="EMBL" id="JAQ02094.1"/>
    </source>
</evidence>
<dbReference type="EMBL" id="GDHC01016535">
    <property type="protein sequence ID" value="JAQ02094.1"/>
    <property type="molecule type" value="Transcribed_RNA"/>
</dbReference>
<reference evidence="2" key="1">
    <citation type="journal article" date="2014" name="PLoS ONE">
        <title>Transcriptome-Based Identification of ABC Transporters in the Western Tarnished Plant Bug Lygus hesperus.</title>
        <authorList>
            <person name="Hull J.J."/>
            <person name="Chaney K."/>
            <person name="Geib S.M."/>
            <person name="Fabrick J.A."/>
            <person name="Brent C.S."/>
            <person name="Walsh D."/>
            <person name="Lavine L.C."/>
        </authorList>
    </citation>
    <scope>NUCLEOTIDE SEQUENCE</scope>
</reference>
<reference evidence="3" key="3">
    <citation type="journal article" date="2016" name="Gigascience">
        <title>De novo construction of an expanded transcriptome assembly for the western tarnished plant bug, Lygus hesperus.</title>
        <authorList>
            <person name="Tassone E.E."/>
            <person name="Geib S.M."/>
            <person name="Hall B."/>
            <person name="Fabrick J.A."/>
            <person name="Brent C.S."/>
            <person name="Hull J.J."/>
        </authorList>
    </citation>
    <scope>NUCLEOTIDE SEQUENCE</scope>
</reference>
<proteinExistence type="predicted"/>
<feature type="region of interest" description="Disordered" evidence="1">
    <location>
        <begin position="185"/>
        <end position="216"/>
    </location>
</feature>
<dbReference type="EMBL" id="GDHC01004333">
    <property type="protein sequence ID" value="JAQ14296.1"/>
    <property type="molecule type" value="Transcribed_RNA"/>
</dbReference>
<evidence type="ECO:0000313" key="4">
    <source>
        <dbReference type="EMBL" id="JAQ04005.1"/>
    </source>
</evidence>
<gene>
    <name evidence="2" type="primary">vps34</name>
    <name evidence="2" type="ORF">CM83_6139</name>
    <name evidence="3" type="ORF">g.30118</name>
    <name evidence="4" type="ORF">g.30121</name>
    <name evidence="5" type="ORF">g.30124</name>
</gene>
<dbReference type="EMBL" id="GDHC01014624">
    <property type="protein sequence ID" value="JAQ04005.1"/>
    <property type="molecule type" value="Transcribed_RNA"/>
</dbReference>
<keyword evidence="2" id="KW-0808">Transferase</keyword>
<organism evidence="2">
    <name type="scientific">Lygus hesperus</name>
    <name type="common">Western plant bug</name>
    <dbReference type="NCBI Taxonomy" id="30085"/>
    <lineage>
        <taxon>Eukaryota</taxon>
        <taxon>Metazoa</taxon>
        <taxon>Ecdysozoa</taxon>
        <taxon>Arthropoda</taxon>
        <taxon>Hexapoda</taxon>
        <taxon>Insecta</taxon>
        <taxon>Pterygota</taxon>
        <taxon>Neoptera</taxon>
        <taxon>Paraneoptera</taxon>
        <taxon>Hemiptera</taxon>
        <taxon>Heteroptera</taxon>
        <taxon>Panheteroptera</taxon>
        <taxon>Cimicomorpha</taxon>
        <taxon>Miridae</taxon>
        <taxon>Mirini</taxon>
        <taxon>Lygus</taxon>
    </lineage>
</organism>
<name>A0A0A9YVV0_LYGHE</name>
<sequence>MNGEPGGNTASVAAAATAATATTTAMEDKITKLHAGAAMTVPTYSSQQSSPETSQVPSIPLLETNTSSLPSQQDHVRTVMYDSIKSTRFVLETNSDDERVVGEAVSVKPADTLSYLKMWDTMLEEKDILFENEFSFYDESQTLTQYGEEVQTVVEKEVHPGVSVLDGGSGTKVTRDAANTANMSLTALSPSPKGDSTDISTPNSLPPSHPAAYAAKVDPTAKITRCKVAQHQ</sequence>
<protein>
    <submittedName>
        <fullName evidence="2">Phosphatidylinositol 3-kinase vps34</fullName>
    </submittedName>
</protein>
<feature type="region of interest" description="Disordered" evidence="1">
    <location>
        <begin position="41"/>
        <end position="70"/>
    </location>
</feature>
<keyword evidence="2" id="KW-0418">Kinase</keyword>
<evidence type="ECO:0000256" key="1">
    <source>
        <dbReference type="SAM" id="MobiDB-lite"/>
    </source>
</evidence>
<reference evidence="2" key="2">
    <citation type="submission" date="2014-07" db="EMBL/GenBank/DDBJ databases">
        <authorList>
            <person name="Hull J."/>
        </authorList>
    </citation>
    <scope>NUCLEOTIDE SEQUENCE</scope>
</reference>